<feature type="non-terminal residue" evidence="4">
    <location>
        <position position="102"/>
    </location>
</feature>
<accession>A0ABX4YDQ4</accession>
<dbReference type="CDD" id="cd12107">
    <property type="entry name" value="Hemerythrin"/>
    <property type="match status" value="1"/>
</dbReference>
<comment type="caution">
    <text evidence="4">The sequence shown here is derived from an EMBL/GenBank/DDBJ whole genome shotgun (WGS) entry which is preliminary data.</text>
</comment>
<dbReference type="Gene3D" id="1.20.120.50">
    <property type="entry name" value="Hemerythrin-like"/>
    <property type="match status" value="1"/>
</dbReference>
<evidence type="ECO:0000256" key="1">
    <source>
        <dbReference type="ARBA" id="ARBA00010587"/>
    </source>
</evidence>
<keyword evidence="3" id="KW-0408">Iron</keyword>
<reference evidence="4" key="1">
    <citation type="submission" date="2018-01" db="EMBL/GenBank/DDBJ databases">
        <title>Genomic characterization of Leptospira inadai serogroup Lyme isolated from captured rat in Brazil and comparative analysis with human reference strain.</title>
        <authorList>
            <person name="Moreno L.Z."/>
            <person name="Loureiro A.P."/>
            <person name="Miraglia F."/>
            <person name="Kremer F.S."/>
            <person name="Eslabao M.R."/>
            <person name="Dellagostin O.A."/>
            <person name="Lilenbaum W."/>
            <person name="Moreno A.M."/>
        </authorList>
    </citation>
    <scope>NUCLEOTIDE SEQUENCE [LARGE SCALE GENOMIC DNA]</scope>
    <source>
        <strain evidence="4">M34/99</strain>
    </source>
</reference>
<evidence type="ECO:0000313" key="5">
    <source>
        <dbReference type="Proteomes" id="UP000094669"/>
    </source>
</evidence>
<proteinExistence type="inferred from homology"/>
<dbReference type="InterPro" id="IPR035938">
    <property type="entry name" value="Hemerythrin-like_sf"/>
</dbReference>
<dbReference type="EMBL" id="MCRM02000030">
    <property type="protein sequence ID" value="PNV72570.1"/>
    <property type="molecule type" value="Genomic_DNA"/>
</dbReference>
<comment type="similarity">
    <text evidence="1">Belongs to the hemerythrin family.</text>
</comment>
<keyword evidence="2" id="KW-0479">Metal-binding</keyword>
<dbReference type="RefSeq" id="WP_180993223.1">
    <property type="nucleotide sequence ID" value="NZ_MCRM02000030.1"/>
</dbReference>
<name>A0ABX4YDQ4_9LEPT</name>
<dbReference type="InterPro" id="IPR012827">
    <property type="entry name" value="Hemerythrin_metal-bd"/>
</dbReference>
<sequence length="102" mass="11910">MKDSTIVRIRTIWQTFDMALNIPAIDKQHVWLIAMIVELEDDLESADPVSMENNFTRTLTRALDYTIEHFSLEEKVLESINYQKLGQHRICPLYPSDAADER</sequence>
<evidence type="ECO:0008006" key="6">
    <source>
        <dbReference type="Google" id="ProtNLM"/>
    </source>
</evidence>
<evidence type="ECO:0000313" key="4">
    <source>
        <dbReference type="EMBL" id="PNV72570.1"/>
    </source>
</evidence>
<dbReference type="SUPFAM" id="SSF47188">
    <property type="entry name" value="Hemerythrin-like"/>
    <property type="match status" value="1"/>
</dbReference>
<organism evidence="4 5">
    <name type="scientific">Leptospira inadai serovar Lyme</name>
    <dbReference type="NCBI Taxonomy" id="293084"/>
    <lineage>
        <taxon>Bacteria</taxon>
        <taxon>Pseudomonadati</taxon>
        <taxon>Spirochaetota</taxon>
        <taxon>Spirochaetia</taxon>
        <taxon>Leptospirales</taxon>
        <taxon>Leptospiraceae</taxon>
        <taxon>Leptospira</taxon>
    </lineage>
</organism>
<gene>
    <name evidence="4" type="ORF">BES34_018985</name>
</gene>
<keyword evidence="5" id="KW-1185">Reference proteome</keyword>
<evidence type="ECO:0000256" key="2">
    <source>
        <dbReference type="ARBA" id="ARBA00022723"/>
    </source>
</evidence>
<dbReference type="Proteomes" id="UP000094669">
    <property type="component" value="Unassembled WGS sequence"/>
</dbReference>
<protein>
    <recommendedName>
        <fullName evidence="6">Hemerythrin-like domain-containing protein</fullName>
    </recommendedName>
</protein>
<evidence type="ECO:0000256" key="3">
    <source>
        <dbReference type="ARBA" id="ARBA00023004"/>
    </source>
</evidence>